<dbReference type="Proteomes" id="UP000823757">
    <property type="component" value="Unassembled WGS sequence"/>
</dbReference>
<evidence type="ECO:0000256" key="5">
    <source>
        <dbReference type="ARBA" id="ARBA00022692"/>
    </source>
</evidence>
<evidence type="ECO:0000256" key="1">
    <source>
        <dbReference type="ARBA" id="ARBA00004442"/>
    </source>
</evidence>
<proteinExistence type="inferred from homology"/>
<feature type="chain" id="PRO_5039184106" evidence="8">
    <location>
        <begin position="23"/>
        <end position="431"/>
    </location>
</feature>
<dbReference type="InterPro" id="IPR003423">
    <property type="entry name" value="OMP_efflux"/>
</dbReference>
<gene>
    <name evidence="9" type="ORF">IAB91_02890</name>
</gene>
<name>A0A9D9IM47_9BACT</name>
<dbReference type="GO" id="GO:0009279">
    <property type="term" value="C:cell outer membrane"/>
    <property type="evidence" value="ECO:0007669"/>
    <property type="project" value="UniProtKB-SubCell"/>
</dbReference>
<dbReference type="Pfam" id="PF02321">
    <property type="entry name" value="OEP"/>
    <property type="match status" value="1"/>
</dbReference>
<dbReference type="Gene3D" id="1.20.1600.10">
    <property type="entry name" value="Outer membrane efflux proteins (OEP)"/>
    <property type="match status" value="1"/>
</dbReference>
<evidence type="ECO:0000313" key="10">
    <source>
        <dbReference type="Proteomes" id="UP000823757"/>
    </source>
</evidence>
<reference evidence="9" key="2">
    <citation type="journal article" date="2021" name="PeerJ">
        <title>Extensive microbial diversity within the chicken gut microbiome revealed by metagenomics and culture.</title>
        <authorList>
            <person name="Gilroy R."/>
            <person name="Ravi A."/>
            <person name="Getino M."/>
            <person name="Pursley I."/>
            <person name="Horton D.L."/>
            <person name="Alikhan N.F."/>
            <person name="Baker D."/>
            <person name="Gharbi K."/>
            <person name="Hall N."/>
            <person name="Watson M."/>
            <person name="Adriaenssens E.M."/>
            <person name="Foster-Nyarko E."/>
            <person name="Jarju S."/>
            <person name="Secka A."/>
            <person name="Antonio M."/>
            <person name="Oren A."/>
            <person name="Chaudhuri R.R."/>
            <person name="La Ragione R."/>
            <person name="Hildebrand F."/>
            <person name="Pallen M.J."/>
        </authorList>
    </citation>
    <scope>NUCLEOTIDE SEQUENCE</scope>
    <source>
        <strain evidence="9">B1-13419</strain>
    </source>
</reference>
<keyword evidence="5" id="KW-0812">Transmembrane</keyword>
<dbReference type="GO" id="GO:1990281">
    <property type="term" value="C:efflux pump complex"/>
    <property type="evidence" value="ECO:0007669"/>
    <property type="project" value="TreeGrafter"/>
</dbReference>
<organism evidence="9 10">
    <name type="scientific">Candidatus Cryptobacteroides faecigallinarum</name>
    <dbReference type="NCBI Taxonomy" id="2840763"/>
    <lineage>
        <taxon>Bacteria</taxon>
        <taxon>Pseudomonadati</taxon>
        <taxon>Bacteroidota</taxon>
        <taxon>Bacteroidia</taxon>
        <taxon>Bacteroidales</taxon>
        <taxon>Candidatus Cryptobacteroides</taxon>
    </lineage>
</organism>
<dbReference type="GO" id="GO:0015288">
    <property type="term" value="F:porin activity"/>
    <property type="evidence" value="ECO:0007669"/>
    <property type="project" value="TreeGrafter"/>
</dbReference>
<keyword evidence="6" id="KW-0472">Membrane</keyword>
<dbReference type="AlphaFoldDB" id="A0A9D9IM47"/>
<dbReference type="PANTHER" id="PTHR30026:SF20">
    <property type="entry name" value="OUTER MEMBRANE PROTEIN TOLC"/>
    <property type="match status" value="1"/>
</dbReference>
<comment type="caution">
    <text evidence="9">The sequence shown here is derived from an EMBL/GenBank/DDBJ whole genome shotgun (WGS) entry which is preliminary data.</text>
</comment>
<evidence type="ECO:0000256" key="8">
    <source>
        <dbReference type="SAM" id="SignalP"/>
    </source>
</evidence>
<evidence type="ECO:0000256" key="6">
    <source>
        <dbReference type="ARBA" id="ARBA00023136"/>
    </source>
</evidence>
<dbReference type="SUPFAM" id="SSF56954">
    <property type="entry name" value="Outer membrane efflux proteins (OEP)"/>
    <property type="match status" value="1"/>
</dbReference>
<evidence type="ECO:0000256" key="4">
    <source>
        <dbReference type="ARBA" id="ARBA00022452"/>
    </source>
</evidence>
<keyword evidence="7" id="KW-0998">Cell outer membrane</keyword>
<dbReference type="EMBL" id="JADIMD010000041">
    <property type="protein sequence ID" value="MBO8474221.1"/>
    <property type="molecule type" value="Genomic_DNA"/>
</dbReference>
<keyword evidence="8" id="KW-0732">Signal</keyword>
<evidence type="ECO:0000313" key="9">
    <source>
        <dbReference type="EMBL" id="MBO8474221.1"/>
    </source>
</evidence>
<keyword evidence="3" id="KW-0813">Transport</keyword>
<evidence type="ECO:0000256" key="3">
    <source>
        <dbReference type="ARBA" id="ARBA00022448"/>
    </source>
</evidence>
<comment type="subcellular location">
    <subcellularLocation>
        <location evidence="1">Cell outer membrane</location>
    </subcellularLocation>
</comment>
<feature type="signal peptide" evidence="8">
    <location>
        <begin position="1"/>
        <end position="22"/>
    </location>
</feature>
<evidence type="ECO:0000256" key="7">
    <source>
        <dbReference type="ARBA" id="ARBA00023237"/>
    </source>
</evidence>
<sequence>MTRTSRILIFLSAILCPFICNGQEETDSISIEECMRLARENYPQIKQLNLIEEAAKYDISGAMKSWLPRLNISGKATYQSDVVEMPFDIPGFSFNLPHDQYSLVGEISQTIWDGGTTRSQKEIYSTGAEVQKKQVEVSVYSINDRVVKIYLGILLIDGQLLQNDILEESLKRNARQVQARIDNGTAYKSDLDMIRVQMLNCEQQEEGLLTDREAYVRMLEKLTGTSLGDKRLSIPVDDAATSSASTVTRPELLLYDAQMQQNEAQLRQLNSKISPKFSLSIQGGIGRPGLNILENSFQPYYTAGIKMSWDIGALYTRKSEKRKLDTQLRTIESDKETFLLNTSLNATQMQGAIDKARVQIEKDKEIISLQASIREAGEEQYRNGTISMSDLMDRISDEYNARATESIHEVQLLMAIYDLKNCIGYSDGTMK</sequence>
<accession>A0A9D9IM47</accession>
<protein>
    <submittedName>
        <fullName evidence="9">TolC family protein</fullName>
    </submittedName>
</protein>
<keyword evidence="4" id="KW-1134">Transmembrane beta strand</keyword>
<dbReference type="InterPro" id="IPR051906">
    <property type="entry name" value="TolC-like"/>
</dbReference>
<comment type="similarity">
    <text evidence="2">Belongs to the outer membrane factor (OMF) (TC 1.B.17) family.</text>
</comment>
<dbReference type="GO" id="GO:0015562">
    <property type="term" value="F:efflux transmembrane transporter activity"/>
    <property type="evidence" value="ECO:0007669"/>
    <property type="project" value="InterPro"/>
</dbReference>
<dbReference type="PANTHER" id="PTHR30026">
    <property type="entry name" value="OUTER MEMBRANE PROTEIN TOLC"/>
    <property type="match status" value="1"/>
</dbReference>
<reference evidence="9" key="1">
    <citation type="submission" date="2020-10" db="EMBL/GenBank/DDBJ databases">
        <authorList>
            <person name="Gilroy R."/>
        </authorList>
    </citation>
    <scope>NUCLEOTIDE SEQUENCE</scope>
    <source>
        <strain evidence="9">B1-13419</strain>
    </source>
</reference>
<evidence type="ECO:0000256" key="2">
    <source>
        <dbReference type="ARBA" id="ARBA00007613"/>
    </source>
</evidence>